<feature type="transmembrane region" description="Helical" evidence="6">
    <location>
        <begin position="283"/>
        <end position="307"/>
    </location>
</feature>
<evidence type="ECO:0000256" key="6">
    <source>
        <dbReference type="SAM" id="Phobius"/>
    </source>
</evidence>
<dbReference type="PRINTS" id="PR01036">
    <property type="entry name" value="TCRTETB"/>
</dbReference>
<sequence>MQPPRPRKQSRMPSDDITTDAASINIQQWLGLIAASMGMFLTSLDITVNVALPDITRSLGTDSQTVQWIIIFYVGSSTGLQLSLGNAADRYGLKRFHLLGLVIYALAVLLIGLAPILSMVFALRVLQAVGNGLIMVAVPALVTNIFPPETRGRALGLMTGIGALGTVAGALGGGVLVDHFGWRAIFLGRVPLCILTVFLSIGSLREAARQDPQAYDLRGAVVLFIGLVSFILFLTLGGRNGWAQPYVLLLLLLSVFSGIAFVYVEKTVPQPVFDLTLFKHRVLVPVVAAAFLMHLAVFVNWFILPFYVSDTLNANAKTLGFLLMLMMIISTVTSPLGGWLSDQMPPAYLTTLALVITMGSMFWFTQLGADSTVTDVTLRMTAVGLGAGLFQAANATLVMNSVPSDQLGTGGALLAMSRSMGTVSSVALMGALFASRLDVHTLALTQQGIVNAAARSQAFVPAFKDTYGVAAVLAGVAVLVSLSYWPRRLGSDDTAPG</sequence>
<feature type="transmembrane region" description="Helical" evidence="6">
    <location>
        <begin position="411"/>
        <end position="434"/>
    </location>
</feature>
<feature type="transmembrane region" description="Helical" evidence="6">
    <location>
        <begin position="182"/>
        <end position="204"/>
    </location>
</feature>
<dbReference type="Gene3D" id="1.20.1720.10">
    <property type="entry name" value="Multidrug resistance protein D"/>
    <property type="match status" value="1"/>
</dbReference>
<feature type="transmembrane region" description="Helical" evidence="6">
    <location>
        <begin position="319"/>
        <end position="340"/>
    </location>
</feature>
<proteinExistence type="predicted"/>
<reference evidence="8 9" key="1">
    <citation type="journal article" date="2014" name="Nature">
        <title>An environmental bacterial taxon with a large and distinct metabolic repertoire.</title>
        <authorList>
            <person name="Wilson M.C."/>
            <person name="Mori T."/>
            <person name="Ruckert C."/>
            <person name="Uria A.R."/>
            <person name="Helf M.J."/>
            <person name="Takada K."/>
            <person name="Gernert C."/>
            <person name="Steffens U.A."/>
            <person name="Heycke N."/>
            <person name="Schmitt S."/>
            <person name="Rinke C."/>
            <person name="Helfrich E.J."/>
            <person name="Brachmann A.O."/>
            <person name="Gurgui C."/>
            <person name="Wakimoto T."/>
            <person name="Kracht M."/>
            <person name="Crusemann M."/>
            <person name="Hentschel U."/>
            <person name="Abe I."/>
            <person name="Matsunaga S."/>
            <person name="Kalinowski J."/>
            <person name="Takeyama H."/>
            <person name="Piel J."/>
        </authorList>
    </citation>
    <scope>NUCLEOTIDE SEQUENCE [LARGE SCALE GENOMIC DNA]</scope>
    <source>
        <strain evidence="9">TSY2</strain>
    </source>
</reference>
<evidence type="ECO:0000313" key="9">
    <source>
        <dbReference type="Proteomes" id="UP000019140"/>
    </source>
</evidence>
<keyword evidence="9" id="KW-1185">Reference proteome</keyword>
<dbReference type="InterPro" id="IPR011701">
    <property type="entry name" value="MFS"/>
</dbReference>
<feature type="transmembrane region" description="Helical" evidence="6">
    <location>
        <begin position="347"/>
        <end position="364"/>
    </location>
</feature>
<comment type="caution">
    <text evidence="8">The sequence shown here is derived from an EMBL/GenBank/DDBJ whole genome shotgun (WGS) entry which is preliminary data.</text>
</comment>
<comment type="subcellular location">
    <subcellularLocation>
        <location evidence="1">Membrane</location>
        <topology evidence="1">Multi-pass membrane protein</topology>
    </subcellularLocation>
</comment>
<feature type="transmembrane region" description="Helical" evidence="6">
    <location>
        <begin position="29"/>
        <end position="53"/>
    </location>
</feature>
<keyword evidence="3 6" id="KW-0812">Transmembrane</keyword>
<dbReference type="PANTHER" id="PTHR42718:SF9">
    <property type="entry name" value="MAJOR FACILITATOR SUPERFAMILY MULTIDRUG TRANSPORTER MFSC"/>
    <property type="match status" value="1"/>
</dbReference>
<dbReference type="InterPro" id="IPR036259">
    <property type="entry name" value="MFS_trans_sf"/>
</dbReference>
<dbReference type="Pfam" id="PF07690">
    <property type="entry name" value="MFS_1"/>
    <property type="match status" value="1"/>
</dbReference>
<feature type="transmembrane region" description="Helical" evidence="6">
    <location>
        <begin position="242"/>
        <end position="263"/>
    </location>
</feature>
<dbReference type="EMBL" id="AZHX01002034">
    <property type="protein sequence ID" value="ETW97636.1"/>
    <property type="molecule type" value="Genomic_DNA"/>
</dbReference>
<name>W4LJV9_9BACT</name>
<evidence type="ECO:0000256" key="3">
    <source>
        <dbReference type="ARBA" id="ARBA00022692"/>
    </source>
</evidence>
<feature type="transmembrane region" description="Helical" evidence="6">
    <location>
        <begin position="376"/>
        <end position="399"/>
    </location>
</feature>
<protein>
    <recommendedName>
        <fullName evidence="7">Major facilitator superfamily (MFS) profile domain-containing protein</fullName>
    </recommendedName>
</protein>
<feature type="transmembrane region" description="Helical" evidence="6">
    <location>
        <begin position="154"/>
        <end position="176"/>
    </location>
</feature>
<keyword evidence="2" id="KW-0813">Transport</keyword>
<feature type="transmembrane region" description="Helical" evidence="6">
    <location>
        <begin position="466"/>
        <end position="485"/>
    </location>
</feature>
<dbReference type="CDD" id="cd17321">
    <property type="entry name" value="MFS_MMR_MDR_like"/>
    <property type="match status" value="1"/>
</dbReference>
<dbReference type="GO" id="GO:0016020">
    <property type="term" value="C:membrane"/>
    <property type="evidence" value="ECO:0007669"/>
    <property type="project" value="UniProtKB-SubCell"/>
</dbReference>
<feature type="transmembrane region" description="Helical" evidence="6">
    <location>
        <begin position="216"/>
        <end position="236"/>
    </location>
</feature>
<feature type="transmembrane region" description="Helical" evidence="6">
    <location>
        <begin position="128"/>
        <end position="147"/>
    </location>
</feature>
<keyword evidence="4 6" id="KW-1133">Transmembrane helix</keyword>
<feature type="transmembrane region" description="Helical" evidence="6">
    <location>
        <begin position="65"/>
        <end position="84"/>
    </location>
</feature>
<feature type="transmembrane region" description="Helical" evidence="6">
    <location>
        <begin position="96"/>
        <end position="122"/>
    </location>
</feature>
<dbReference type="PROSITE" id="PS50850">
    <property type="entry name" value="MFS"/>
    <property type="match status" value="1"/>
</dbReference>
<dbReference type="AlphaFoldDB" id="W4LJV9"/>
<dbReference type="HOGENOM" id="CLU_000960_28_3_7"/>
<dbReference type="SUPFAM" id="SSF103473">
    <property type="entry name" value="MFS general substrate transporter"/>
    <property type="match status" value="1"/>
</dbReference>
<evidence type="ECO:0000256" key="5">
    <source>
        <dbReference type="ARBA" id="ARBA00023136"/>
    </source>
</evidence>
<evidence type="ECO:0000313" key="8">
    <source>
        <dbReference type="EMBL" id="ETW97636.1"/>
    </source>
</evidence>
<evidence type="ECO:0000259" key="7">
    <source>
        <dbReference type="PROSITE" id="PS50850"/>
    </source>
</evidence>
<evidence type="ECO:0000256" key="2">
    <source>
        <dbReference type="ARBA" id="ARBA00022448"/>
    </source>
</evidence>
<dbReference type="GO" id="GO:0022857">
    <property type="term" value="F:transmembrane transporter activity"/>
    <property type="evidence" value="ECO:0007669"/>
    <property type="project" value="InterPro"/>
</dbReference>
<dbReference type="Gene3D" id="1.20.1250.20">
    <property type="entry name" value="MFS general substrate transporter like domains"/>
    <property type="match status" value="1"/>
</dbReference>
<feature type="domain" description="Major facilitator superfamily (MFS) profile" evidence="7">
    <location>
        <begin position="31"/>
        <end position="489"/>
    </location>
</feature>
<gene>
    <name evidence="8" type="ORF">ETSY2_44280</name>
</gene>
<evidence type="ECO:0000256" key="4">
    <source>
        <dbReference type="ARBA" id="ARBA00022989"/>
    </source>
</evidence>
<keyword evidence="5 6" id="KW-0472">Membrane</keyword>
<dbReference type="PANTHER" id="PTHR42718">
    <property type="entry name" value="MAJOR FACILITATOR SUPERFAMILY MULTIDRUG TRANSPORTER MFSC"/>
    <property type="match status" value="1"/>
</dbReference>
<organism evidence="8 9">
    <name type="scientific">Candidatus Entotheonella gemina</name>
    <dbReference type="NCBI Taxonomy" id="1429439"/>
    <lineage>
        <taxon>Bacteria</taxon>
        <taxon>Pseudomonadati</taxon>
        <taxon>Nitrospinota/Tectimicrobiota group</taxon>
        <taxon>Candidatus Tectimicrobiota</taxon>
        <taxon>Candidatus Entotheonellia</taxon>
        <taxon>Candidatus Entotheonellales</taxon>
        <taxon>Candidatus Entotheonellaceae</taxon>
        <taxon>Candidatus Entotheonella</taxon>
    </lineage>
</organism>
<dbReference type="InterPro" id="IPR020846">
    <property type="entry name" value="MFS_dom"/>
</dbReference>
<feature type="non-terminal residue" evidence="8">
    <location>
        <position position="497"/>
    </location>
</feature>
<evidence type="ECO:0000256" key="1">
    <source>
        <dbReference type="ARBA" id="ARBA00004141"/>
    </source>
</evidence>
<accession>W4LJV9</accession>
<dbReference type="Proteomes" id="UP000019140">
    <property type="component" value="Unassembled WGS sequence"/>
</dbReference>